<comment type="similarity">
    <text evidence="12 13">Belongs to the DnaG primase family.</text>
</comment>
<dbReference type="SUPFAM" id="SSF56731">
    <property type="entry name" value="DNA primase core"/>
    <property type="match status" value="1"/>
</dbReference>
<keyword evidence="5 12" id="KW-0235">DNA replication</keyword>
<evidence type="ECO:0000256" key="5">
    <source>
        <dbReference type="ARBA" id="ARBA00022705"/>
    </source>
</evidence>
<name>A0A5C8P3H4_9BACI</name>
<dbReference type="Gene3D" id="3.90.980.10">
    <property type="entry name" value="DNA primase, catalytic core, N-terminal domain"/>
    <property type="match status" value="1"/>
</dbReference>
<evidence type="ECO:0000313" key="16">
    <source>
        <dbReference type="EMBL" id="TXL67998.1"/>
    </source>
</evidence>
<dbReference type="Proteomes" id="UP000321574">
    <property type="component" value="Unassembled WGS sequence"/>
</dbReference>
<evidence type="ECO:0000256" key="4">
    <source>
        <dbReference type="ARBA" id="ARBA00022695"/>
    </source>
</evidence>
<comment type="function">
    <text evidence="12 13">RNA polymerase that catalyzes the synthesis of short RNA molecules used as primers for DNA polymerase during DNA replication.</text>
</comment>
<keyword evidence="6 12" id="KW-0479">Metal-binding</keyword>
<comment type="cofactor">
    <cofactor evidence="12 13 14">
        <name>Zn(2+)</name>
        <dbReference type="ChEBI" id="CHEBI:29105"/>
    </cofactor>
    <text evidence="12 13 14">Binds 1 zinc ion per monomer.</text>
</comment>
<dbReference type="PANTHER" id="PTHR30313">
    <property type="entry name" value="DNA PRIMASE"/>
    <property type="match status" value="1"/>
</dbReference>
<dbReference type="OrthoDB" id="9803773at2"/>
<accession>A0A5C8P3H4</accession>
<protein>
    <recommendedName>
        <fullName evidence="12 13">DNA primase</fullName>
        <ecNumber evidence="12">2.7.7.101</ecNumber>
    </recommendedName>
</protein>
<evidence type="ECO:0000256" key="12">
    <source>
        <dbReference type="HAMAP-Rule" id="MF_00974"/>
    </source>
</evidence>
<dbReference type="SUPFAM" id="SSF48024">
    <property type="entry name" value="N-terminal domain of DnaB helicase"/>
    <property type="match status" value="1"/>
</dbReference>
<comment type="domain">
    <text evidence="12">Contains an N-terminal zinc-binding domain, a central core domain that contains the primase activity, and a C-terminal DnaB-binding domain.</text>
</comment>
<dbReference type="GO" id="GO:0005737">
    <property type="term" value="C:cytoplasm"/>
    <property type="evidence" value="ECO:0007669"/>
    <property type="project" value="TreeGrafter"/>
</dbReference>
<dbReference type="Gene3D" id="1.10.860.10">
    <property type="entry name" value="DNAb Helicase, Chain A"/>
    <property type="match status" value="1"/>
</dbReference>
<dbReference type="Pfam" id="PF08275">
    <property type="entry name" value="DNAG_N"/>
    <property type="match status" value="1"/>
</dbReference>
<keyword evidence="7 12" id="KW-0863">Zinc-finger</keyword>
<dbReference type="EC" id="2.7.7.101" evidence="12"/>
<dbReference type="Pfam" id="PF01807">
    <property type="entry name" value="Zn_ribbon_DnaG"/>
    <property type="match status" value="1"/>
</dbReference>
<evidence type="ECO:0000313" key="17">
    <source>
        <dbReference type="Proteomes" id="UP000321574"/>
    </source>
</evidence>
<dbReference type="NCBIfam" id="TIGR01391">
    <property type="entry name" value="dnaG"/>
    <property type="match status" value="1"/>
</dbReference>
<dbReference type="InterPro" id="IPR036977">
    <property type="entry name" value="DNA_primase_Znf_CHC2"/>
</dbReference>
<dbReference type="Gene3D" id="3.90.580.10">
    <property type="entry name" value="Zinc finger, CHC2-type domain"/>
    <property type="match status" value="1"/>
</dbReference>
<evidence type="ECO:0000256" key="9">
    <source>
        <dbReference type="ARBA" id="ARBA00022842"/>
    </source>
</evidence>
<dbReference type="GO" id="GO:0003678">
    <property type="term" value="F:DNA helicase activity"/>
    <property type="evidence" value="ECO:0007669"/>
    <property type="project" value="InterPro"/>
</dbReference>
<gene>
    <name evidence="12" type="primary">dnaG</name>
    <name evidence="16" type="ORF">FHP05_02985</name>
</gene>
<evidence type="ECO:0000256" key="3">
    <source>
        <dbReference type="ARBA" id="ARBA00022679"/>
    </source>
</evidence>
<proteinExistence type="inferred from homology"/>
<evidence type="ECO:0000256" key="8">
    <source>
        <dbReference type="ARBA" id="ARBA00022833"/>
    </source>
</evidence>
<dbReference type="RefSeq" id="WP_147665734.1">
    <property type="nucleotide sequence ID" value="NZ_VDUW01000001.1"/>
</dbReference>
<dbReference type="Gene3D" id="3.40.1360.10">
    <property type="match status" value="1"/>
</dbReference>
<dbReference type="InterPro" id="IPR006171">
    <property type="entry name" value="TOPRIM_dom"/>
</dbReference>
<dbReference type="SMART" id="SM00400">
    <property type="entry name" value="ZnF_CHCC"/>
    <property type="match status" value="1"/>
</dbReference>
<dbReference type="PIRSF" id="PIRSF002811">
    <property type="entry name" value="DnaG"/>
    <property type="match status" value="1"/>
</dbReference>
<comment type="caution">
    <text evidence="16">The sequence shown here is derived from an EMBL/GenBank/DDBJ whole genome shotgun (WGS) entry which is preliminary data.</text>
</comment>
<dbReference type="EMBL" id="VDUW01000001">
    <property type="protein sequence ID" value="TXL67998.1"/>
    <property type="molecule type" value="Genomic_DNA"/>
</dbReference>
<dbReference type="Pfam" id="PF00772">
    <property type="entry name" value="DnaB"/>
    <property type="match status" value="1"/>
</dbReference>
<dbReference type="InterPro" id="IPR019475">
    <property type="entry name" value="DNA_primase_DnaB-bd"/>
</dbReference>
<dbReference type="InterPro" id="IPR034151">
    <property type="entry name" value="TOPRIM_DnaG_bac"/>
</dbReference>
<dbReference type="PANTHER" id="PTHR30313:SF2">
    <property type="entry name" value="DNA PRIMASE"/>
    <property type="match status" value="1"/>
</dbReference>
<dbReference type="InterPro" id="IPR030846">
    <property type="entry name" value="DnaG_bac"/>
</dbReference>
<dbReference type="InterPro" id="IPR002694">
    <property type="entry name" value="Znf_CHC2"/>
</dbReference>
<dbReference type="InterPro" id="IPR036185">
    <property type="entry name" value="DNA_heli_DnaB-like_N_sf"/>
</dbReference>
<reference evidence="16 17" key="1">
    <citation type="submission" date="2019-06" db="EMBL/GenBank/DDBJ databases">
        <title>Cerasibacillus sp. nov., isolated from maize field.</title>
        <authorList>
            <person name="Lin S.-Y."/>
            <person name="Tsai C.-F."/>
            <person name="Young C.-C."/>
        </authorList>
    </citation>
    <scope>NUCLEOTIDE SEQUENCE [LARGE SCALE GENOMIC DNA]</scope>
    <source>
        <strain evidence="16 17">CC-CFT480</strain>
    </source>
</reference>
<organism evidence="16 17">
    <name type="scientific">Cerasibacillus terrae</name>
    <dbReference type="NCBI Taxonomy" id="2498845"/>
    <lineage>
        <taxon>Bacteria</taxon>
        <taxon>Bacillati</taxon>
        <taxon>Bacillota</taxon>
        <taxon>Bacilli</taxon>
        <taxon>Bacillales</taxon>
        <taxon>Bacillaceae</taxon>
        <taxon>Cerasibacillus</taxon>
    </lineage>
</organism>
<keyword evidence="11 12" id="KW-0804">Transcription</keyword>
<dbReference type="CDD" id="cd03364">
    <property type="entry name" value="TOPRIM_DnaG_primases"/>
    <property type="match status" value="1"/>
</dbReference>
<evidence type="ECO:0000256" key="11">
    <source>
        <dbReference type="ARBA" id="ARBA00023163"/>
    </source>
</evidence>
<dbReference type="SMART" id="SM00493">
    <property type="entry name" value="TOPRIM"/>
    <property type="match status" value="1"/>
</dbReference>
<dbReference type="InterPro" id="IPR037068">
    <property type="entry name" value="DNA_primase_core_N_sf"/>
</dbReference>
<dbReference type="Pfam" id="PF10410">
    <property type="entry name" value="DnaB_bind"/>
    <property type="match status" value="1"/>
</dbReference>
<dbReference type="Gene3D" id="6.10.140.360">
    <property type="match status" value="1"/>
</dbReference>
<keyword evidence="8 12" id="KW-0862">Zinc</keyword>
<dbReference type="InterPro" id="IPR050219">
    <property type="entry name" value="DnaG_primase"/>
</dbReference>
<evidence type="ECO:0000256" key="14">
    <source>
        <dbReference type="PIRSR" id="PIRSR002811-1"/>
    </source>
</evidence>
<keyword evidence="1 12" id="KW-0240">DNA-directed RNA polymerase</keyword>
<dbReference type="PROSITE" id="PS50880">
    <property type="entry name" value="TOPRIM"/>
    <property type="match status" value="1"/>
</dbReference>
<comment type="catalytic activity">
    <reaction evidence="12">
        <text>ssDNA + n NTP = ssDNA/pppN(pN)n-1 hybrid + (n-1) diphosphate.</text>
        <dbReference type="EC" id="2.7.7.101"/>
    </reaction>
</comment>
<dbReference type="SUPFAM" id="SSF57783">
    <property type="entry name" value="Zinc beta-ribbon"/>
    <property type="match status" value="1"/>
</dbReference>
<evidence type="ECO:0000256" key="7">
    <source>
        <dbReference type="ARBA" id="ARBA00022771"/>
    </source>
</evidence>
<dbReference type="GO" id="GO:1990077">
    <property type="term" value="C:primosome complex"/>
    <property type="evidence" value="ECO:0007669"/>
    <property type="project" value="UniProtKB-KW"/>
</dbReference>
<dbReference type="GO" id="GO:0003677">
    <property type="term" value="F:DNA binding"/>
    <property type="evidence" value="ECO:0007669"/>
    <property type="project" value="UniProtKB-KW"/>
</dbReference>
<dbReference type="Pfam" id="PF13155">
    <property type="entry name" value="Toprim_2"/>
    <property type="match status" value="1"/>
</dbReference>
<dbReference type="GO" id="GO:0006269">
    <property type="term" value="P:DNA replication, synthesis of primer"/>
    <property type="evidence" value="ECO:0007669"/>
    <property type="project" value="UniProtKB-UniRule"/>
</dbReference>
<sequence>MSNYVPDEVVEEIRKTNDIVDVIGEYVQLKKQGRNYFGLCPFHDEKTPSFSVTQEKQIFHCFGCGKGGNVITFLMELEGFSFIETIKYLADNSGIALPKTIVQKESGLSSNDQQVISAYKWLEKLYHYLLRYAKDGKEGHEYLVTRGLTEETMDVFKLGFAPNEKEFTASFLEKKGFQLQELIKVGILTNHGNEQITDRFAGRVIFPIRNHIGVTVGFGARAISGQEPKYLNSSESDLFQKSKLLYNFDQAKKHIRKQNEVILFEGYMDVISAYQAGVKNSVATMGTSLTKSQAQLLKRYVDTVIISYDADQAGIEATYRAATLLKEAGCIVKVAELKQGLDPDTYIQTYGGNAFLRNVIQASVTFMTFYMRFLKKDFQLHSEADQLQYVQTVLKELAKLESSIEREYYLKTLEDEFDLSMDSLKRELTGYIKKNPLYKDNGEKESNTNKTSGIIKQKRLLPAFHNAERQLIVYMLQNRTITDKVQEELGASFNIDEHKIIVTHLYAYYEAGHPADVSLFIGNLEDDSLKQLVTEMVMTIPAHEISDAEINDYIRIIREEYDDITFINSLKREQKIAEQQNDPISAAKIAMQIIEQQKKVKRLREED</sequence>
<dbReference type="AlphaFoldDB" id="A0A5C8P3H4"/>
<keyword evidence="2 12" id="KW-0639">Primosome</keyword>
<dbReference type="GO" id="GO:0000428">
    <property type="term" value="C:DNA-directed RNA polymerase complex"/>
    <property type="evidence" value="ECO:0007669"/>
    <property type="project" value="UniProtKB-KW"/>
</dbReference>
<evidence type="ECO:0000256" key="1">
    <source>
        <dbReference type="ARBA" id="ARBA00022478"/>
    </source>
</evidence>
<feature type="domain" description="Toprim" evidence="15">
    <location>
        <begin position="259"/>
        <end position="340"/>
    </location>
</feature>
<dbReference type="GO" id="GO:0003899">
    <property type="term" value="F:DNA-directed RNA polymerase activity"/>
    <property type="evidence" value="ECO:0007669"/>
    <property type="project" value="UniProtKB-UniRule"/>
</dbReference>
<evidence type="ECO:0000256" key="6">
    <source>
        <dbReference type="ARBA" id="ARBA00022723"/>
    </source>
</evidence>
<keyword evidence="17" id="KW-1185">Reference proteome</keyword>
<dbReference type="GO" id="GO:0005524">
    <property type="term" value="F:ATP binding"/>
    <property type="evidence" value="ECO:0007669"/>
    <property type="project" value="InterPro"/>
</dbReference>
<keyword evidence="4 12" id="KW-0548">Nucleotidyltransferase</keyword>
<dbReference type="GO" id="GO:0008270">
    <property type="term" value="F:zinc ion binding"/>
    <property type="evidence" value="ECO:0007669"/>
    <property type="project" value="UniProtKB-UniRule"/>
</dbReference>
<dbReference type="InterPro" id="IPR006295">
    <property type="entry name" value="DNA_primase_DnaG"/>
</dbReference>
<dbReference type="FunFam" id="3.90.580.10:FF:000001">
    <property type="entry name" value="DNA primase"/>
    <property type="match status" value="1"/>
</dbReference>
<evidence type="ECO:0000256" key="10">
    <source>
        <dbReference type="ARBA" id="ARBA00023125"/>
    </source>
</evidence>
<evidence type="ECO:0000256" key="2">
    <source>
        <dbReference type="ARBA" id="ARBA00022515"/>
    </source>
</evidence>
<keyword evidence="3 12" id="KW-0808">Transferase</keyword>
<keyword evidence="9" id="KW-0460">Magnesium</keyword>
<evidence type="ECO:0000259" key="15">
    <source>
        <dbReference type="PROSITE" id="PS50880"/>
    </source>
</evidence>
<comment type="subunit">
    <text evidence="12">Monomer. Interacts with DnaB.</text>
</comment>
<dbReference type="InterPro" id="IPR013264">
    <property type="entry name" value="DNAG_N"/>
</dbReference>
<keyword evidence="10 12" id="KW-0238">DNA-binding</keyword>
<dbReference type="InterPro" id="IPR016136">
    <property type="entry name" value="DNA_helicase_N/primase_C"/>
</dbReference>
<dbReference type="HAMAP" id="MF_00974">
    <property type="entry name" value="DNA_primase_DnaG"/>
    <property type="match status" value="1"/>
</dbReference>
<evidence type="ECO:0000256" key="13">
    <source>
        <dbReference type="PIRNR" id="PIRNR002811"/>
    </source>
</evidence>
<feature type="zinc finger region" description="CHC2-type" evidence="12 14">
    <location>
        <begin position="40"/>
        <end position="64"/>
    </location>
</feature>
<dbReference type="InterPro" id="IPR007693">
    <property type="entry name" value="DNA_helicase_DnaB-like_N"/>
</dbReference>